<dbReference type="InterPro" id="IPR017972">
    <property type="entry name" value="Cyt_P450_CS"/>
</dbReference>
<dbReference type="InterPro" id="IPR001128">
    <property type="entry name" value="Cyt_P450"/>
</dbReference>
<dbReference type="GO" id="GO:0020037">
    <property type="term" value="F:heme binding"/>
    <property type="evidence" value="ECO:0007669"/>
    <property type="project" value="InterPro"/>
</dbReference>
<dbReference type="GO" id="GO:0016705">
    <property type="term" value="F:oxidoreductase activity, acting on paired donors, with incorporation or reduction of molecular oxygen"/>
    <property type="evidence" value="ECO:0007669"/>
    <property type="project" value="InterPro"/>
</dbReference>
<dbReference type="RefSeq" id="WP_132332875.1">
    <property type="nucleotide sequence ID" value="NZ_SMJZ01000043.1"/>
</dbReference>
<evidence type="ECO:0000256" key="7">
    <source>
        <dbReference type="RuleBase" id="RU000461"/>
    </source>
</evidence>
<comment type="similarity">
    <text evidence="1 7">Belongs to the cytochrome P450 family.</text>
</comment>
<evidence type="ECO:0000256" key="5">
    <source>
        <dbReference type="ARBA" id="ARBA00023004"/>
    </source>
</evidence>
<evidence type="ECO:0000256" key="3">
    <source>
        <dbReference type="ARBA" id="ARBA00022723"/>
    </source>
</evidence>
<reference evidence="8 9" key="1">
    <citation type="submission" date="2019-02" db="EMBL/GenBank/DDBJ databases">
        <title>Draft genome sequences of novel Actinobacteria.</title>
        <authorList>
            <person name="Sahin N."/>
            <person name="Ay H."/>
            <person name="Saygin H."/>
        </authorList>
    </citation>
    <scope>NUCLEOTIDE SEQUENCE [LARGE SCALE GENOMIC DNA]</scope>
    <source>
        <strain evidence="8 9">KC201</strain>
    </source>
</reference>
<evidence type="ECO:0000256" key="4">
    <source>
        <dbReference type="ARBA" id="ARBA00023002"/>
    </source>
</evidence>
<dbReference type="Pfam" id="PF00067">
    <property type="entry name" value="p450"/>
    <property type="match status" value="1"/>
</dbReference>
<sequence>MTISAAQTPPAYPMPRSCPFGPPPQYAQVRQEAPISRVTLQDGRQAWLITGHALARAFLSSDKISSNRANPGFPQLVPGVASVPLKGTIVAMDPPEHSRHRRMITNEFTVRRVKQMRPEIQRITDRSIDEMLAGPRPADLVEALSLPVPSLVICELLGVPYVDRGRFQGRTKIILSRNSTSEQRRDTALWLRQYINDLVAGKEAQPGEDLLSRLIEKYRGIDAYDRETLTGIGLLLLVGGHETTANMISLSVASLLDDPKLLTGLRERPEQTPQLVDELLRFHSIVDNATSRVVVEDFELNGTTFRAGDGVIVAAAAASHDPDVFARPDRIDVDRGARHHLAFGFGIHQCLGQNLARLELEIVLNTLFARIPDLALADPVEHLPFKSDALVYGIHRLPVTW</sequence>
<evidence type="ECO:0000256" key="2">
    <source>
        <dbReference type="ARBA" id="ARBA00022617"/>
    </source>
</evidence>
<proteinExistence type="inferred from homology"/>
<dbReference type="CDD" id="cd11030">
    <property type="entry name" value="CYP105-like"/>
    <property type="match status" value="1"/>
</dbReference>
<dbReference type="SUPFAM" id="SSF48264">
    <property type="entry name" value="Cytochrome P450"/>
    <property type="match status" value="1"/>
</dbReference>
<evidence type="ECO:0000313" key="8">
    <source>
        <dbReference type="EMBL" id="TDC07211.1"/>
    </source>
</evidence>
<name>A0A4R4NDM1_9ACTN</name>
<dbReference type="Gene3D" id="1.10.630.10">
    <property type="entry name" value="Cytochrome P450"/>
    <property type="match status" value="1"/>
</dbReference>
<dbReference type="InterPro" id="IPR002397">
    <property type="entry name" value="Cyt_P450_B"/>
</dbReference>
<dbReference type="AlphaFoldDB" id="A0A4R4NDM1"/>
<evidence type="ECO:0000256" key="6">
    <source>
        <dbReference type="ARBA" id="ARBA00023033"/>
    </source>
</evidence>
<evidence type="ECO:0000313" key="9">
    <source>
        <dbReference type="Proteomes" id="UP000295157"/>
    </source>
</evidence>
<keyword evidence="3 7" id="KW-0479">Metal-binding</keyword>
<dbReference type="PRINTS" id="PR00359">
    <property type="entry name" value="BP450"/>
</dbReference>
<accession>A0A4R4NDM1</accession>
<keyword evidence="5 7" id="KW-0408">Iron</keyword>
<dbReference type="Proteomes" id="UP000295157">
    <property type="component" value="Unassembled WGS sequence"/>
</dbReference>
<dbReference type="GO" id="GO:0005506">
    <property type="term" value="F:iron ion binding"/>
    <property type="evidence" value="ECO:0007669"/>
    <property type="project" value="InterPro"/>
</dbReference>
<dbReference type="InterPro" id="IPR036396">
    <property type="entry name" value="Cyt_P450_sf"/>
</dbReference>
<keyword evidence="4 7" id="KW-0560">Oxidoreductase</keyword>
<dbReference type="EMBL" id="SMJZ01000043">
    <property type="protein sequence ID" value="TDC07211.1"/>
    <property type="molecule type" value="Genomic_DNA"/>
</dbReference>
<protein>
    <submittedName>
        <fullName evidence="8">Cytochrome P450</fullName>
    </submittedName>
</protein>
<dbReference type="GO" id="GO:0004497">
    <property type="term" value="F:monooxygenase activity"/>
    <property type="evidence" value="ECO:0007669"/>
    <property type="project" value="UniProtKB-KW"/>
</dbReference>
<organism evidence="8 9">
    <name type="scientific">Nonomuraea longispora</name>
    <dbReference type="NCBI Taxonomy" id="1848320"/>
    <lineage>
        <taxon>Bacteria</taxon>
        <taxon>Bacillati</taxon>
        <taxon>Actinomycetota</taxon>
        <taxon>Actinomycetes</taxon>
        <taxon>Streptosporangiales</taxon>
        <taxon>Streptosporangiaceae</taxon>
        <taxon>Nonomuraea</taxon>
    </lineage>
</organism>
<keyword evidence="6 7" id="KW-0503">Monooxygenase</keyword>
<dbReference type="OrthoDB" id="4133219at2"/>
<dbReference type="PRINTS" id="PR00385">
    <property type="entry name" value="P450"/>
</dbReference>
<dbReference type="FunFam" id="1.10.630.10:FF:000018">
    <property type="entry name" value="Cytochrome P450 monooxygenase"/>
    <property type="match status" value="1"/>
</dbReference>
<evidence type="ECO:0000256" key="1">
    <source>
        <dbReference type="ARBA" id="ARBA00010617"/>
    </source>
</evidence>
<dbReference type="PANTHER" id="PTHR46696">
    <property type="entry name" value="P450, PUTATIVE (EUROFUNG)-RELATED"/>
    <property type="match status" value="1"/>
</dbReference>
<comment type="caution">
    <text evidence="8">The sequence shown here is derived from an EMBL/GenBank/DDBJ whole genome shotgun (WGS) entry which is preliminary data.</text>
</comment>
<dbReference type="PROSITE" id="PS00086">
    <property type="entry name" value="CYTOCHROME_P450"/>
    <property type="match status" value="1"/>
</dbReference>
<dbReference type="PANTHER" id="PTHR46696:SF1">
    <property type="entry name" value="CYTOCHROME P450 YJIB-RELATED"/>
    <property type="match status" value="1"/>
</dbReference>
<keyword evidence="2 7" id="KW-0349">Heme</keyword>
<keyword evidence="9" id="KW-1185">Reference proteome</keyword>
<gene>
    <name evidence="8" type="ORF">E1267_14000</name>
</gene>